<dbReference type="SUPFAM" id="SSF53323">
    <property type="entry name" value="Pyruvate-ferredoxin oxidoreductase, PFOR, domain III"/>
    <property type="match status" value="1"/>
</dbReference>
<dbReference type="InterPro" id="IPR011894">
    <property type="entry name" value="PorC_KorC"/>
</dbReference>
<dbReference type="InterPro" id="IPR019752">
    <property type="entry name" value="Pyrv/ketoisovalerate_OxRed_cat"/>
</dbReference>
<proteinExistence type="predicted"/>
<sequence>MINEKIICAGFGGQGVMSLGKLLAYAGMLEEKEVSWLPSYGPEMRGGTANCSVMISEKMIGSPVIDKDATAAIIMNLPSLDKFEIDVKKDGIILINSSLIEKKAQRDDIKAYYVPANEIANELGNTKIANMVMLGAYIQLLHPVTMDTIKETLQKVFGPTKAKFIPLNEAALLRGAESVK</sequence>
<evidence type="ECO:0000313" key="3">
    <source>
        <dbReference type="EMBL" id="BEP28196.1"/>
    </source>
</evidence>
<dbReference type="PANTHER" id="PTHR42730:SF1">
    <property type="entry name" value="2-OXOGLUTARATE SYNTHASE SUBUNIT KORC"/>
    <property type="match status" value="1"/>
</dbReference>
<dbReference type="Pfam" id="PF01558">
    <property type="entry name" value="POR"/>
    <property type="match status" value="1"/>
</dbReference>
<keyword evidence="1" id="KW-0560">Oxidoreductase</keyword>
<dbReference type="AlphaFoldDB" id="A0AAU9E1G6"/>
<dbReference type="EMBL" id="AP028654">
    <property type="protein sequence ID" value="BEP28196.1"/>
    <property type="molecule type" value="Genomic_DNA"/>
</dbReference>
<evidence type="ECO:0000259" key="2">
    <source>
        <dbReference type="Pfam" id="PF01558"/>
    </source>
</evidence>
<dbReference type="NCBIfam" id="TIGR02175">
    <property type="entry name" value="PorC_KorC"/>
    <property type="match status" value="1"/>
</dbReference>
<dbReference type="Gene3D" id="3.40.920.10">
    <property type="entry name" value="Pyruvate-ferredoxin oxidoreductase, PFOR, domain III"/>
    <property type="match status" value="1"/>
</dbReference>
<dbReference type="GO" id="GO:0016625">
    <property type="term" value="F:oxidoreductase activity, acting on the aldehyde or oxo group of donors, iron-sulfur protein as acceptor"/>
    <property type="evidence" value="ECO:0007669"/>
    <property type="project" value="InterPro"/>
</dbReference>
<organism evidence="3 4">
    <name type="scientific">Helicovermis profundi</name>
    <dbReference type="NCBI Taxonomy" id="3065157"/>
    <lineage>
        <taxon>Bacteria</taxon>
        <taxon>Bacillati</taxon>
        <taxon>Bacillota</taxon>
        <taxon>Clostridia</taxon>
        <taxon>Helicovermis</taxon>
    </lineage>
</organism>
<dbReference type="RefSeq" id="WP_338536529.1">
    <property type="nucleotide sequence ID" value="NZ_AP028654.1"/>
</dbReference>
<evidence type="ECO:0000256" key="1">
    <source>
        <dbReference type="ARBA" id="ARBA00023002"/>
    </source>
</evidence>
<protein>
    <submittedName>
        <fullName evidence="3">2-oxoacid:acceptor oxidoreductase family protein</fullName>
    </submittedName>
</protein>
<reference evidence="3 4" key="1">
    <citation type="submission" date="2023-08" db="EMBL/GenBank/DDBJ databases">
        <title>Helicovermis profunda gen. nov., sp. nov., a novel mesophilic, fermentative bacterium within the Bacillota from a deep-sea hydrothermal vent chimney.</title>
        <authorList>
            <person name="Miyazaki U."/>
            <person name="Mizutani D."/>
            <person name="Hashimoto Y."/>
            <person name="Tame A."/>
            <person name="Sawayama S."/>
            <person name="Miyazaki J."/>
            <person name="Takai K."/>
            <person name="Nakagawa S."/>
        </authorList>
    </citation>
    <scope>NUCLEOTIDE SEQUENCE [LARGE SCALE GENOMIC DNA]</scope>
    <source>
        <strain evidence="3 4">S502</strain>
    </source>
</reference>
<dbReference type="InterPro" id="IPR052554">
    <property type="entry name" value="2-oxoglutarate_synth_KorC"/>
</dbReference>
<dbReference type="KEGG" id="hprf:HLPR_05270"/>
<dbReference type="Proteomes" id="UP001321786">
    <property type="component" value="Chromosome"/>
</dbReference>
<accession>A0AAU9E1G6</accession>
<name>A0AAU9E1G6_9FIRM</name>
<keyword evidence="4" id="KW-1185">Reference proteome</keyword>
<dbReference type="PANTHER" id="PTHR42730">
    <property type="entry name" value="2-OXOGLUTARATE SYNTHASE SUBUNIT KORC"/>
    <property type="match status" value="1"/>
</dbReference>
<gene>
    <name evidence="3" type="ORF">HLPR_05270</name>
</gene>
<evidence type="ECO:0000313" key="4">
    <source>
        <dbReference type="Proteomes" id="UP001321786"/>
    </source>
</evidence>
<dbReference type="InterPro" id="IPR002869">
    <property type="entry name" value="Pyrv_flavodox_OxRed_cen"/>
</dbReference>
<feature type="domain" description="Pyruvate/ketoisovalerate oxidoreductase catalytic" evidence="2">
    <location>
        <begin position="12"/>
        <end position="177"/>
    </location>
</feature>